<evidence type="ECO:0000256" key="1">
    <source>
        <dbReference type="SAM" id="Coils"/>
    </source>
</evidence>
<gene>
    <name evidence="2" type="ORF">ESZ48_15765</name>
</gene>
<comment type="caution">
    <text evidence="2">The sequence shown here is derived from an EMBL/GenBank/DDBJ whole genome shotgun (WGS) entry which is preliminary data.</text>
</comment>
<dbReference type="RefSeq" id="WP_129018470.1">
    <property type="nucleotide sequence ID" value="NZ_SDDZ01000013.1"/>
</dbReference>
<evidence type="ECO:0000313" key="3">
    <source>
        <dbReference type="Proteomes" id="UP000289792"/>
    </source>
</evidence>
<name>A0A4Q0XFG9_9FLAO</name>
<feature type="coiled-coil region" evidence="1">
    <location>
        <begin position="156"/>
        <end position="200"/>
    </location>
</feature>
<dbReference type="Proteomes" id="UP000289792">
    <property type="component" value="Unassembled WGS sequence"/>
</dbReference>
<accession>A0A4Q0XFG9</accession>
<dbReference type="EMBL" id="SDDZ01000013">
    <property type="protein sequence ID" value="RXJ45466.1"/>
    <property type="molecule type" value="Genomic_DNA"/>
</dbReference>
<dbReference type="OrthoDB" id="1274006at2"/>
<reference evidence="2 3" key="1">
    <citation type="submission" date="2019-01" db="EMBL/GenBank/DDBJ databases">
        <title>Genome sequence of the Antarctic species Gelidibacter gilvus ACAM 158(T).</title>
        <authorList>
            <person name="Bowman J.P."/>
        </authorList>
    </citation>
    <scope>NUCLEOTIDE SEQUENCE [LARGE SCALE GENOMIC DNA]</scope>
    <source>
        <strain evidence="2 3">IC158</strain>
    </source>
</reference>
<dbReference type="AlphaFoldDB" id="A0A4Q0XFG9"/>
<sequence length="310" mass="35141">MKSILTLCAFLILFNFKGVSQESVNAYKYVIVPTSYNFLNEPDQYQINSLTKFLFEKQGFKTLMADEVFPEDLNNNRCLGLYADVEKHKAFLNTKLQIHLKDCNNKVVKSSEIGQSREKDFSKVYNLAIRDAFKSFENLNYTYQPSSQITSKATSLPSQNVESSQAQEEIDRLKREVEALKETQLRTAEAEKQAEAAKESAMRDKEPVNIEIKGDKTVQKEAQIVLAETLKKEAKSDESIQTLFANPVENGYTIIDASSKVLYHLVFSGKEDVYIVKGQDAIVYKMNNSWIVSKASDSGVSMKTLNVKFN</sequence>
<evidence type="ECO:0000313" key="2">
    <source>
        <dbReference type="EMBL" id="RXJ45466.1"/>
    </source>
</evidence>
<keyword evidence="3" id="KW-1185">Reference proteome</keyword>
<organism evidence="2 3">
    <name type="scientific">Gelidibacter gilvus</name>
    <dbReference type="NCBI Taxonomy" id="59602"/>
    <lineage>
        <taxon>Bacteria</taxon>
        <taxon>Pseudomonadati</taxon>
        <taxon>Bacteroidota</taxon>
        <taxon>Flavobacteriia</taxon>
        <taxon>Flavobacteriales</taxon>
        <taxon>Flavobacteriaceae</taxon>
        <taxon>Gelidibacter</taxon>
    </lineage>
</organism>
<proteinExistence type="predicted"/>
<protein>
    <submittedName>
        <fullName evidence="2">Uncharacterized protein</fullName>
    </submittedName>
</protein>
<keyword evidence="1" id="KW-0175">Coiled coil</keyword>